<evidence type="ECO:0000256" key="8">
    <source>
        <dbReference type="ARBA" id="ARBA00022741"/>
    </source>
</evidence>
<dbReference type="Gene3D" id="6.10.340.10">
    <property type="match status" value="1"/>
</dbReference>
<evidence type="ECO:0000256" key="10">
    <source>
        <dbReference type="ARBA" id="ARBA00022840"/>
    </source>
</evidence>
<dbReference type="PROSITE" id="PS50885">
    <property type="entry name" value="HAMP"/>
    <property type="match status" value="1"/>
</dbReference>
<keyword evidence="10" id="KW-0067">ATP-binding</keyword>
<dbReference type="Pfam" id="PF02743">
    <property type="entry name" value="dCache_1"/>
    <property type="match status" value="1"/>
</dbReference>
<dbReference type="InterPro" id="IPR005467">
    <property type="entry name" value="His_kinase_dom"/>
</dbReference>
<evidence type="ECO:0000256" key="1">
    <source>
        <dbReference type="ARBA" id="ARBA00000085"/>
    </source>
</evidence>
<comment type="caution">
    <text evidence="17">The sequence shown here is derived from an EMBL/GenBank/DDBJ whole genome shotgun (WGS) entry which is preliminary data.</text>
</comment>
<dbReference type="PANTHER" id="PTHR34220:SF7">
    <property type="entry name" value="SENSOR HISTIDINE KINASE YPDA"/>
    <property type="match status" value="1"/>
</dbReference>
<dbReference type="InterPro" id="IPR033479">
    <property type="entry name" value="dCache_1"/>
</dbReference>
<dbReference type="InterPro" id="IPR036890">
    <property type="entry name" value="HATPase_C_sf"/>
</dbReference>
<evidence type="ECO:0000256" key="3">
    <source>
        <dbReference type="ARBA" id="ARBA00012438"/>
    </source>
</evidence>
<evidence type="ECO:0000313" key="18">
    <source>
        <dbReference type="Proteomes" id="UP001595715"/>
    </source>
</evidence>
<dbReference type="GO" id="GO:0004673">
    <property type="term" value="F:protein histidine kinase activity"/>
    <property type="evidence" value="ECO:0007669"/>
    <property type="project" value="UniProtKB-EC"/>
</dbReference>
<keyword evidence="18" id="KW-1185">Reference proteome</keyword>
<evidence type="ECO:0000256" key="6">
    <source>
        <dbReference type="ARBA" id="ARBA00022679"/>
    </source>
</evidence>
<comment type="catalytic activity">
    <reaction evidence="1">
        <text>ATP + protein L-histidine = ADP + protein N-phospho-L-histidine.</text>
        <dbReference type="EC" id="2.7.13.3"/>
    </reaction>
</comment>
<feature type="transmembrane region" description="Helical" evidence="14">
    <location>
        <begin position="309"/>
        <end position="330"/>
    </location>
</feature>
<sequence length="607" mass="67815">MGIYRLIQTSAFRTIRAKLSLAAVICILVPAVLTMLSYNALTQQAVERQARDNAVDAMRLVNGTVDNVFQGMLNILNFIQVNPDMNAYFKQLVREPSDASDDYGRFTASNRVLQQLDSVTVLGEKSYITVILTNGITFTNYSKDEVDPLIYLKEPWFNELKALSGLQSFWVGPRPTMFPYDRPDSPYQISVARTLRLDSSRIYGYVVVTMMETKVSRIFDGLTSGQSVVLVDGQGKVLSSPKARINVPFDYWGRLDSHAAAPVSSVIRDQGKKMLLTSAKLSFNDWHLVATQPYETAILNISAIFKRVLVFQLVSFFFFLLLLLIFMRAFTKPLIKLGKVSSAVQRGNLEVRSGVRGSDEIGRLGFLFDQMLDRIKEMLAEVSRTQARKRKAELAMLQAQINPHFLFNVLNSIRMKVMRGGDAESAKMIASLSKLLRMTISREEDAITLHEEFELLAHYVDLMNARQKEEVVLAVEADPGVFDVRVPRFILQPLVENALIHGLNRSAGTIRVRAEIEAKTLELTIEDDGAGMDVAGLRRLRAGFDGEADGLDGRQERGAGRMAGIGAANVAERMRMMYGEGIRIEADSQPGRGTRIRLNIPLSEEGN</sequence>
<dbReference type="RefSeq" id="WP_377720569.1">
    <property type="nucleotide sequence ID" value="NZ_JBHSAM010000028.1"/>
</dbReference>
<dbReference type="CDD" id="cd06225">
    <property type="entry name" value="HAMP"/>
    <property type="match status" value="1"/>
</dbReference>
<accession>A0ABV8K7G1</accession>
<feature type="transmembrane region" description="Helical" evidence="14">
    <location>
        <begin position="21"/>
        <end position="41"/>
    </location>
</feature>
<dbReference type="Gene3D" id="3.30.565.10">
    <property type="entry name" value="Histidine kinase-like ATPase, C-terminal domain"/>
    <property type="match status" value="1"/>
</dbReference>
<evidence type="ECO:0000256" key="7">
    <source>
        <dbReference type="ARBA" id="ARBA00022692"/>
    </source>
</evidence>
<dbReference type="SUPFAM" id="SSF55874">
    <property type="entry name" value="ATPase domain of HSP90 chaperone/DNA topoisomerase II/histidine kinase"/>
    <property type="match status" value="1"/>
</dbReference>
<name>A0ABV8K7G1_9BACL</name>
<keyword evidence="6 17" id="KW-0808">Transferase</keyword>
<dbReference type="PROSITE" id="PS50109">
    <property type="entry name" value="HIS_KIN"/>
    <property type="match status" value="1"/>
</dbReference>
<dbReference type="EC" id="2.7.13.3" evidence="3"/>
<evidence type="ECO:0000259" key="15">
    <source>
        <dbReference type="PROSITE" id="PS50109"/>
    </source>
</evidence>
<evidence type="ECO:0000256" key="13">
    <source>
        <dbReference type="ARBA" id="ARBA00023136"/>
    </source>
</evidence>
<evidence type="ECO:0000256" key="4">
    <source>
        <dbReference type="ARBA" id="ARBA00022475"/>
    </source>
</evidence>
<dbReference type="InterPro" id="IPR050640">
    <property type="entry name" value="Bact_2-comp_sensor_kinase"/>
</dbReference>
<dbReference type="Pfam" id="PF00672">
    <property type="entry name" value="HAMP"/>
    <property type="match status" value="1"/>
</dbReference>
<dbReference type="PANTHER" id="PTHR34220">
    <property type="entry name" value="SENSOR HISTIDINE KINASE YPDA"/>
    <property type="match status" value="1"/>
</dbReference>
<evidence type="ECO:0000259" key="16">
    <source>
        <dbReference type="PROSITE" id="PS50885"/>
    </source>
</evidence>
<feature type="domain" description="HAMP" evidence="16">
    <location>
        <begin position="328"/>
        <end position="380"/>
    </location>
</feature>
<comment type="subcellular location">
    <subcellularLocation>
        <location evidence="2">Cell membrane</location>
        <topology evidence="2">Multi-pass membrane protein</topology>
    </subcellularLocation>
</comment>
<evidence type="ECO:0000256" key="5">
    <source>
        <dbReference type="ARBA" id="ARBA00022553"/>
    </source>
</evidence>
<dbReference type="InterPro" id="IPR003594">
    <property type="entry name" value="HATPase_dom"/>
</dbReference>
<evidence type="ECO:0000256" key="14">
    <source>
        <dbReference type="SAM" id="Phobius"/>
    </source>
</evidence>
<evidence type="ECO:0000256" key="11">
    <source>
        <dbReference type="ARBA" id="ARBA00022989"/>
    </source>
</evidence>
<keyword evidence="12" id="KW-0902">Two-component regulatory system</keyword>
<dbReference type="SMART" id="SM00304">
    <property type="entry name" value="HAMP"/>
    <property type="match status" value="1"/>
</dbReference>
<evidence type="ECO:0000256" key="9">
    <source>
        <dbReference type="ARBA" id="ARBA00022777"/>
    </source>
</evidence>
<keyword evidence="4" id="KW-1003">Cell membrane</keyword>
<dbReference type="EMBL" id="JBHSAM010000028">
    <property type="protein sequence ID" value="MFC4101981.1"/>
    <property type="molecule type" value="Genomic_DNA"/>
</dbReference>
<keyword evidence="5" id="KW-0597">Phosphoprotein</keyword>
<dbReference type="Pfam" id="PF06580">
    <property type="entry name" value="His_kinase"/>
    <property type="match status" value="1"/>
</dbReference>
<dbReference type="SUPFAM" id="SSF158472">
    <property type="entry name" value="HAMP domain-like"/>
    <property type="match status" value="1"/>
</dbReference>
<dbReference type="Proteomes" id="UP001595715">
    <property type="component" value="Unassembled WGS sequence"/>
</dbReference>
<reference evidence="18" key="1">
    <citation type="journal article" date="2019" name="Int. J. Syst. Evol. Microbiol.">
        <title>The Global Catalogue of Microorganisms (GCM) 10K type strain sequencing project: providing services to taxonomists for standard genome sequencing and annotation.</title>
        <authorList>
            <consortium name="The Broad Institute Genomics Platform"/>
            <consortium name="The Broad Institute Genome Sequencing Center for Infectious Disease"/>
            <person name="Wu L."/>
            <person name="Ma J."/>
        </authorList>
    </citation>
    <scope>NUCLEOTIDE SEQUENCE [LARGE SCALE GENOMIC DNA]</scope>
    <source>
        <strain evidence="18">IBRC-M 10987</strain>
    </source>
</reference>
<keyword evidence="7 14" id="KW-0812">Transmembrane</keyword>
<keyword evidence="8" id="KW-0547">Nucleotide-binding</keyword>
<gene>
    <name evidence="17" type="ORF">ACFOZ8_20220</name>
</gene>
<evidence type="ECO:0000256" key="12">
    <source>
        <dbReference type="ARBA" id="ARBA00023012"/>
    </source>
</evidence>
<evidence type="ECO:0000313" key="17">
    <source>
        <dbReference type="EMBL" id="MFC4101981.1"/>
    </source>
</evidence>
<keyword evidence="11 14" id="KW-1133">Transmembrane helix</keyword>
<dbReference type="InterPro" id="IPR010559">
    <property type="entry name" value="Sig_transdc_His_kin_internal"/>
</dbReference>
<proteinExistence type="predicted"/>
<evidence type="ECO:0000256" key="2">
    <source>
        <dbReference type="ARBA" id="ARBA00004651"/>
    </source>
</evidence>
<feature type="domain" description="Histidine kinase" evidence="15">
    <location>
        <begin position="490"/>
        <end position="604"/>
    </location>
</feature>
<dbReference type="InterPro" id="IPR003660">
    <property type="entry name" value="HAMP_dom"/>
</dbReference>
<organism evidence="17 18">
    <name type="scientific">Paenibacillus xanthanilyticus</name>
    <dbReference type="NCBI Taxonomy" id="1783531"/>
    <lineage>
        <taxon>Bacteria</taxon>
        <taxon>Bacillati</taxon>
        <taxon>Bacillota</taxon>
        <taxon>Bacilli</taxon>
        <taxon>Bacillales</taxon>
        <taxon>Paenibacillaceae</taxon>
        <taxon>Paenibacillus</taxon>
    </lineage>
</organism>
<keyword evidence="13 14" id="KW-0472">Membrane</keyword>
<dbReference type="SMART" id="SM00387">
    <property type="entry name" value="HATPase_c"/>
    <property type="match status" value="1"/>
</dbReference>
<dbReference type="Pfam" id="PF02518">
    <property type="entry name" value="HATPase_c"/>
    <property type="match status" value="1"/>
</dbReference>
<protein>
    <recommendedName>
        <fullName evidence="3">histidine kinase</fullName>
        <ecNumber evidence="3">2.7.13.3</ecNumber>
    </recommendedName>
</protein>
<keyword evidence="9 17" id="KW-0418">Kinase</keyword>